<dbReference type="PANTHER" id="PTHR43425:SF2">
    <property type="entry name" value="OXYGEN-INSENSITIVE NADPH NITROREDUCTASE"/>
    <property type="match status" value="1"/>
</dbReference>
<sequence length="120" mass="13619">MGLGGVSVGGLRNQPSQVVALLDLPQHVAPLFDMYLHHPNQQPSLRPRLPQALVAHENQYKKSPDDALLAQYDAQVRRYYQERTGGNKETSWSEQIADTLKKESRPHIRSFLESQGFIQK</sequence>
<accession>K2JSE4</accession>
<name>K2JSE4_9GAMM</name>
<proteinExistence type="predicted"/>
<dbReference type="EMBL" id="AMRI01000002">
    <property type="protein sequence ID" value="EKE77427.1"/>
    <property type="molecule type" value="Genomic_DNA"/>
</dbReference>
<organism evidence="4 5">
    <name type="scientific">Gallaecimonas xiamenensis 3-C-1</name>
    <dbReference type="NCBI Taxonomy" id="745411"/>
    <lineage>
        <taxon>Bacteria</taxon>
        <taxon>Pseudomonadati</taxon>
        <taxon>Pseudomonadota</taxon>
        <taxon>Gammaproteobacteria</taxon>
        <taxon>Enterobacterales</taxon>
        <taxon>Gallaecimonadaceae</taxon>
        <taxon>Gallaecimonas</taxon>
    </lineage>
</organism>
<dbReference type="Proteomes" id="UP000006755">
    <property type="component" value="Unassembled WGS sequence"/>
</dbReference>
<comment type="caution">
    <text evidence="4">The sequence shown here is derived from an EMBL/GenBank/DDBJ whole genome shotgun (WGS) entry which is preliminary data.</text>
</comment>
<dbReference type="STRING" id="745411.B3C1_01410"/>
<keyword evidence="1" id="KW-0285">Flavoprotein</keyword>
<dbReference type="InterPro" id="IPR000415">
    <property type="entry name" value="Nitroreductase-like"/>
</dbReference>
<keyword evidence="2" id="KW-0288">FMN</keyword>
<keyword evidence="3" id="KW-0560">Oxidoreductase</keyword>
<dbReference type="AlphaFoldDB" id="K2JSE4"/>
<keyword evidence="5" id="KW-1185">Reference proteome</keyword>
<dbReference type="PANTHER" id="PTHR43425">
    <property type="entry name" value="OXYGEN-INSENSITIVE NADPH NITROREDUCTASE"/>
    <property type="match status" value="1"/>
</dbReference>
<dbReference type="SUPFAM" id="SSF55469">
    <property type="entry name" value="FMN-dependent nitroreductase-like"/>
    <property type="match status" value="1"/>
</dbReference>
<evidence type="ECO:0000313" key="4">
    <source>
        <dbReference type="EMBL" id="EKE77427.1"/>
    </source>
</evidence>
<dbReference type="Gene3D" id="3.40.109.10">
    <property type="entry name" value="NADH Oxidase"/>
    <property type="match status" value="1"/>
</dbReference>
<gene>
    <name evidence="4" type="ORF">B3C1_01410</name>
</gene>
<dbReference type="eggNOG" id="COG0778">
    <property type="taxonomic scope" value="Bacteria"/>
</dbReference>
<reference evidence="4 5" key="1">
    <citation type="journal article" date="2012" name="J. Bacteriol.">
        <title>Genome Sequence of Gallaecimonas xiamenensis Type Strain 3-C-1.</title>
        <authorList>
            <person name="Lai Q."/>
            <person name="Wang L."/>
            <person name="Wang W."/>
            <person name="Shao Z."/>
        </authorList>
    </citation>
    <scope>NUCLEOTIDE SEQUENCE [LARGE SCALE GENOMIC DNA]</scope>
    <source>
        <strain evidence="4 5">3-C-1</strain>
    </source>
</reference>
<evidence type="ECO:0000256" key="2">
    <source>
        <dbReference type="ARBA" id="ARBA00022643"/>
    </source>
</evidence>
<evidence type="ECO:0000313" key="5">
    <source>
        <dbReference type="Proteomes" id="UP000006755"/>
    </source>
</evidence>
<protein>
    <submittedName>
        <fullName evidence="4">Nitroreductase A</fullName>
    </submittedName>
</protein>
<evidence type="ECO:0000256" key="1">
    <source>
        <dbReference type="ARBA" id="ARBA00022630"/>
    </source>
</evidence>
<evidence type="ECO:0000256" key="3">
    <source>
        <dbReference type="ARBA" id="ARBA00023002"/>
    </source>
</evidence>
<dbReference type="InterPro" id="IPR016446">
    <property type="entry name" value="Flavin_OxRdtase_Frp"/>
</dbReference>
<dbReference type="GO" id="GO:0016491">
    <property type="term" value="F:oxidoreductase activity"/>
    <property type="evidence" value="ECO:0007669"/>
    <property type="project" value="UniProtKB-KW"/>
</dbReference>